<protein>
    <submittedName>
        <fullName evidence="2">Retrovirus-related Pol polyprotein from transposon TNT 1-94</fullName>
    </submittedName>
</protein>
<organism evidence="2 3">
    <name type="scientific">Trifolium medium</name>
    <dbReference type="NCBI Taxonomy" id="97028"/>
    <lineage>
        <taxon>Eukaryota</taxon>
        <taxon>Viridiplantae</taxon>
        <taxon>Streptophyta</taxon>
        <taxon>Embryophyta</taxon>
        <taxon>Tracheophyta</taxon>
        <taxon>Spermatophyta</taxon>
        <taxon>Magnoliopsida</taxon>
        <taxon>eudicotyledons</taxon>
        <taxon>Gunneridae</taxon>
        <taxon>Pentapetalae</taxon>
        <taxon>rosids</taxon>
        <taxon>fabids</taxon>
        <taxon>Fabales</taxon>
        <taxon>Fabaceae</taxon>
        <taxon>Papilionoideae</taxon>
        <taxon>50 kb inversion clade</taxon>
        <taxon>NPAAA clade</taxon>
        <taxon>Hologalegina</taxon>
        <taxon>IRL clade</taxon>
        <taxon>Trifolieae</taxon>
        <taxon>Trifolium</taxon>
    </lineage>
</organism>
<reference evidence="2 3" key="1">
    <citation type="journal article" date="2018" name="Front. Plant Sci.">
        <title>Red Clover (Trifolium pratense) and Zigzag Clover (T. medium) - A Picture of Genomic Similarities and Differences.</title>
        <authorList>
            <person name="Dluhosova J."/>
            <person name="Istvanek J."/>
            <person name="Nedelnik J."/>
            <person name="Repkova J."/>
        </authorList>
    </citation>
    <scope>NUCLEOTIDE SEQUENCE [LARGE SCALE GENOMIC DNA]</scope>
    <source>
        <strain evidence="3">cv. 10/8</strain>
        <tissue evidence="2">Leaf</tissue>
    </source>
</reference>
<sequence>ENVYMIPPPGVTNDPSKVCKLVKSLYGLKQASRQWYAKLTSLLVSHAYHQAHSDHSLFTKHNGSSFTLLLVYVDDVILAGNDMTEFTYIKILLDTSFKIKDLGKLKYFLGLEVAHSSSSISLCQRKYCLDLLSDAGLLGAKPVNTPSDASIKLHHDASPPYQDVSAYRRLVGRLLYLTTTRPDITFITQQLSQFLSKPTHSLYCCYPCFSDADWADCKDSRRSISGQCFFLGQSLISWRTKKQLTVARSSSEAEYRALAAATSNPVFHERTKHLDIDCHIVREKMLAGVMKLLPVSSKEQIADFFTKALLPQPFAILSTKLGMVDIYHPPSCGRVLQ</sequence>
<dbReference type="EMBL" id="LXQA010025560">
    <property type="protein sequence ID" value="MCH93687.1"/>
    <property type="molecule type" value="Genomic_DNA"/>
</dbReference>
<dbReference type="InterPro" id="IPR013103">
    <property type="entry name" value="RVT_2"/>
</dbReference>
<feature type="non-terminal residue" evidence="2">
    <location>
        <position position="337"/>
    </location>
</feature>
<feature type="non-terminal residue" evidence="2">
    <location>
        <position position="1"/>
    </location>
</feature>
<keyword evidence="3" id="KW-1185">Reference proteome</keyword>
<evidence type="ECO:0000313" key="2">
    <source>
        <dbReference type="EMBL" id="MCH93687.1"/>
    </source>
</evidence>
<dbReference type="Proteomes" id="UP000265520">
    <property type="component" value="Unassembled WGS sequence"/>
</dbReference>
<dbReference type="PANTHER" id="PTHR11439:SF463">
    <property type="entry name" value="REVERSE TRANSCRIPTASE TY1_COPIA-TYPE DOMAIN-CONTAINING PROTEIN"/>
    <property type="match status" value="1"/>
</dbReference>
<dbReference type="SUPFAM" id="SSF56672">
    <property type="entry name" value="DNA/RNA polymerases"/>
    <property type="match status" value="1"/>
</dbReference>
<comment type="caution">
    <text evidence="2">The sequence shown here is derived from an EMBL/GenBank/DDBJ whole genome shotgun (WGS) entry which is preliminary data.</text>
</comment>
<dbReference type="InterPro" id="IPR043502">
    <property type="entry name" value="DNA/RNA_pol_sf"/>
</dbReference>
<name>A0A392N1L0_9FABA</name>
<dbReference type="CDD" id="cd09272">
    <property type="entry name" value="RNase_HI_RT_Ty1"/>
    <property type="match status" value="1"/>
</dbReference>
<evidence type="ECO:0000313" key="3">
    <source>
        <dbReference type="Proteomes" id="UP000265520"/>
    </source>
</evidence>
<feature type="domain" description="Reverse transcriptase Ty1/copia-type" evidence="1">
    <location>
        <begin position="1"/>
        <end position="147"/>
    </location>
</feature>
<dbReference type="Pfam" id="PF07727">
    <property type="entry name" value="RVT_2"/>
    <property type="match status" value="1"/>
</dbReference>
<evidence type="ECO:0000259" key="1">
    <source>
        <dbReference type="Pfam" id="PF07727"/>
    </source>
</evidence>
<dbReference type="PANTHER" id="PTHR11439">
    <property type="entry name" value="GAG-POL-RELATED RETROTRANSPOSON"/>
    <property type="match status" value="1"/>
</dbReference>
<accession>A0A392N1L0</accession>
<dbReference type="AlphaFoldDB" id="A0A392N1L0"/>
<proteinExistence type="predicted"/>